<keyword evidence="4 5" id="KW-0472">Membrane</keyword>
<name>A0A3E1P069_9BACT</name>
<dbReference type="InterPro" id="IPR008217">
    <property type="entry name" value="Ccc1_fam"/>
</dbReference>
<organism evidence="6 7">
    <name type="scientific">Chitinophaga silvisoli</name>
    <dbReference type="NCBI Taxonomy" id="2291814"/>
    <lineage>
        <taxon>Bacteria</taxon>
        <taxon>Pseudomonadati</taxon>
        <taxon>Bacteroidota</taxon>
        <taxon>Chitinophagia</taxon>
        <taxon>Chitinophagales</taxon>
        <taxon>Chitinophagaceae</taxon>
        <taxon>Chitinophaga</taxon>
    </lineage>
</organism>
<proteinExistence type="predicted"/>
<evidence type="ECO:0000256" key="5">
    <source>
        <dbReference type="SAM" id="Phobius"/>
    </source>
</evidence>
<dbReference type="Pfam" id="PF01988">
    <property type="entry name" value="VIT1"/>
    <property type="match status" value="1"/>
</dbReference>
<sequence>MTHQQFRYMSENIKTIRSTGWKTDFIIGFPEGLLLLFFTTFLSHDLDITVQRFYTINTLIWIIGSVLVMITAYYANKGDTQHDVGTLSAEERRKLEDLEIGHHIIADIASEMERDANDWENTLQQEQVAVTHFNLGRALLSAAITGFFFLVGGILPLLPYLKNENFYRAAQNSVTFCFVLMILFSFIKSKMTNQPALPVILRNIGYTGAVYFGAWIMAMIFR</sequence>
<evidence type="ECO:0000256" key="4">
    <source>
        <dbReference type="ARBA" id="ARBA00023136"/>
    </source>
</evidence>
<keyword evidence="2 5" id="KW-0812">Transmembrane</keyword>
<feature type="transmembrane region" description="Helical" evidence="5">
    <location>
        <begin position="21"/>
        <end position="42"/>
    </location>
</feature>
<dbReference type="GO" id="GO:0012505">
    <property type="term" value="C:endomembrane system"/>
    <property type="evidence" value="ECO:0007669"/>
    <property type="project" value="UniProtKB-SubCell"/>
</dbReference>
<evidence type="ECO:0000313" key="6">
    <source>
        <dbReference type="EMBL" id="RFM33388.1"/>
    </source>
</evidence>
<dbReference type="EMBL" id="QTJV01000007">
    <property type="protein sequence ID" value="RFM33388.1"/>
    <property type="molecule type" value="Genomic_DNA"/>
</dbReference>
<gene>
    <name evidence="6" type="ORF">DXN04_20415</name>
</gene>
<dbReference type="Proteomes" id="UP000261174">
    <property type="component" value="Unassembled WGS sequence"/>
</dbReference>
<keyword evidence="3 5" id="KW-1133">Transmembrane helix</keyword>
<evidence type="ECO:0000313" key="7">
    <source>
        <dbReference type="Proteomes" id="UP000261174"/>
    </source>
</evidence>
<dbReference type="GO" id="GO:0030026">
    <property type="term" value="P:intracellular manganese ion homeostasis"/>
    <property type="evidence" value="ECO:0007669"/>
    <property type="project" value="InterPro"/>
</dbReference>
<dbReference type="GO" id="GO:0005384">
    <property type="term" value="F:manganese ion transmembrane transporter activity"/>
    <property type="evidence" value="ECO:0007669"/>
    <property type="project" value="InterPro"/>
</dbReference>
<feature type="transmembrane region" description="Helical" evidence="5">
    <location>
        <begin position="199"/>
        <end position="221"/>
    </location>
</feature>
<feature type="transmembrane region" description="Helical" evidence="5">
    <location>
        <begin position="138"/>
        <end position="158"/>
    </location>
</feature>
<evidence type="ECO:0000256" key="2">
    <source>
        <dbReference type="ARBA" id="ARBA00022692"/>
    </source>
</evidence>
<evidence type="ECO:0000256" key="3">
    <source>
        <dbReference type="ARBA" id="ARBA00022989"/>
    </source>
</evidence>
<evidence type="ECO:0008006" key="8">
    <source>
        <dbReference type="Google" id="ProtNLM"/>
    </source>
</evidence>
<evidence type="ECO:0000256" key="1">
    <source>
        <dbReference type="ARBA" id="ARBA00004127"/>
    </source>
</evidence>
<reference evidence="6 7" key="1">
    <citation type="submission" date="2018-08" db="EMBL/GenBank/DDBJ databases">
        <title>Chitinophaga sp. K20C18050901, a novel bacterium isolated from forest soil.</title>
        <authorList>
            <person name="Wang C."/>
        </authorList>
    </citation>
    <scope>NUCLEOTIDE SEQUENCE [LARGE SCALE GENOMIC DNA]</scope>
    <source>
        <strain evidence="6 7">K20C18050901</strain>
    </source>
</reference>
<feature type="transmembrane region" description="Helical" evidence="5">
    <location>
        <begin position="170"/>
        <end position="187"/>
    </location>
</feature>
<dbReference type="AlphaFoldDB" id="A0A3E1P069"/>
<keyword evidence="7" id="KW-1185">Reference proteome</keyword>
<comment type="subcellular location">
    <subcellularLocation>
        <location evidence="1">Endomembrane system</location>
        <topology evidence="1">Multi-pass membrane protein</topology>
    </subcellularLocation>
</comment>
<feature type="transmembrane region" description="Helical" evidence="5">
    <location>
        <begin position="54"/>
        <end position="75"/>
    </location>
</feature>
<protein>
    <recommendedName>
        <fullName evidence="8">VIT family protein</fullName>
    </recommendedName>
</protein>
<accession>A0A3E1P069</accession>
<comment type="caution">
    <text evidence="6">The sequence shown here is derived from an EMBL/GenBank/DDBJ whole genome shotgun (WGS) entry which is preliminary data.</text>
</comment>